<dbReference type="Pfam" id="PF01135">
    <property type="entry name" value="PCMT"/>
    <property type="match status" value="1"/>
</dbReference>
<evidence type="ECO:0000256" key="4">
    <source>
        <dbReference type="ARBA" id="ARBA00013346"/>
    </source>
</evidence>
<feature type="region of interest" description="Disordered" evidence="12">
    <location>
        <begin position="31"/>
        <end position="75"/>
    </location>
</feature>
<dbReference type="CDD" id="cd02440">
    <property type="entry name" value="AdoMet_MTases"/>
    <property type="match status" value="1"/>
</dbReference>
<dbReference type="PANTHER" id="PTHR11579">
    <property type="entry name" value="PROTEIN-L-ISOASPARTATE O-METHYLTRANSFERASE"/>
    <property type="match status" value="1"/>
</dbReference>
<evidence type="ECO:0000256" key="6">
    <source>
        <dbReference type="ARBA" id="ARBA00022603"/>
    </source>
</evidence>
<keyword evidence="5" id="KW-0963">Cytoplasm</keyword>
<name>A0ABU3UZ61_9ACTN</name>
<evidence type="ECO:0000256" key="9">
    <source>
        <dbReference type="ARBA" id="ARBA00030757"/>
    </source>
</evidence>
<comment type="subcellular location">
    <subcellularLocation>
        <location evidence="1">Cytoplasm</location>
    </subcellularLocation>
</comment>
<evidence type="ECO:0000256" key="11">
    <source>
        <dbReference type="ARBA" id="ARBA00031350"/>
    </source>
</evidence>
<comment type="caution">
    <text evidence="13">The sequence shown here is derived from an EMBL/GenBank/DDBJ whole genome shotgun (WGS) entry which is preliminary data.</text>
</comment>
<evidence type="ECO:0000256" key="10">
    <source>
        <dbReference type="ARBA" id="ARBA00031323"/>
    </source>
</evidence>
<dbReference type="RefSeq" id="WP_316735393.1">
    <property type="nucleotide sequence ID" value="NZ_JARAKF010000001.1"/>
</dbReference>
<dbReference type="InterPro" id="IPR000682">
    <property type="entry name" value="PCMT"/>
</dbReference>
<evidence type="ECO:0000256" key="2">
    <source>
        <dbReference type="ARBA" id="ARBA00005369"/>
    </source>
</evidence>
<evidence type="ECO:0000256" key="5">
    <source>
        <dbReference type="ARBA" id="ARBA00022490"/>
    </source>
</evidence>
<sequence length="323" mass="34187">MEHGRIAEHGTYDELAHGGGLFAELLALSTNRWPPRRPRPGATRNTGCLPAPWRENVTMPDPASPASRPATSVGPADAAAARAAMVARLHEAGDASPGPVTEALLALPRQELMPQAYVRRSAPDEMPPRWELLDWSAPQDREELLRVLHSGDSVAVQHDGEPLLGRARGVRSGGAMTSMSSLLGMTARLWQELDGRGGHRVLDVGTGAGVTAAVACHIAGDQNVVSIDLDAHLTASAAVRLAALGYRPRVVTGNGEQGCADFAPYDRVFVSFAVPRIPPMLVEQLAPGGRLLATVGTDSPSWPGLAVITKTGRRYSHAAMPNE</sequence>
<protein>
    <recommendedName>
        <fullName evidence="4">Protein-L-isoaspartate O-methyltransferase</fullName>
        <ecNumber evidence="3">2.1.1.77</ecNumber>
    </recommendedName>
    <alternativeName>
        <fullName evidence="11">L-isoaspartyl protein carboxyl methyltransferase</fullName>
    </alternativeName>
    <alternativeName>
        <fullName evidence="9">Protein L-isoaspartyl methyltransferase</fullName>
    </alternativeName>
    <alternativeName>
        <fullName evidence="10">Protein-beta-aspartate methyltransferase</fullName>
    </alternativeName>
</protein>
<keyword evidence="6" id="KW-0489">Methyltransferase</keyword>
<accession>A0ABU3UZ61</accession>
<dbReference type="EMBL" id="JARAKF010000001">
    <property type="protein sequence ID" value="MDU8998739.1"/>
    <property type="molecule type" value="Genomic_DNA"/>
</dbReference>
<proteinExistence type="inferred from homology"/>
<evidence type="ECO:0000256" key="3">
    <source>
        <dbReference type="ARBA" id="ARBA00011890"/>
    </source>
</evidence>
<gene>
    <name evidence="13" type="ORF">PU648_41535</name>
</gene>
<evidence type="ECO:0000256" key="8">
    <source>
        <dbReference type="ARBA" id="ARBA00022691"/>
    </source>
</evidence>
<dbReference type="PANTHER" id="PTHR11579:SF0">
    <property type="entry name" value="PROTEIN-L-ISOASPARTATE(D-ASPARTATE) O-METHYLTRANSFERASE"/>
    <property type="match status" value="1"/>
</dbReference>
<evidence type="ECO:0000256" key="7">
    <source>
        <dbReference type="ARBA" id="ARBA00022679"/>
    </source>
</evidence>
<dbReference type="SUPFAM" id="SSF53335">
    <property type="entry name" value="S-adenosyl-L-methionine-dependent methyltransferases"/>
    <property type="match status" value="1"/>
</dbReference>
<comment type="similarity">
    <text evidence="2">Belongs to the methyltransferase superfamily. L-isoaspartyl/D-aspartyl protein methyltransferase family.</text>
</comment>
<keyword evidence="7" id="KW-0808">Transferase</keyword>
<evidence type="ECO:0000256" key="12">
    <source>
        <dbReference type="SAM" id="MobiDB-lite"/>
    </source>
</evidence>
<evidence type="ECO:0000313" key="14">
    <source>
        <dbReference type="Proteomes" id="UP001257627"/>
    </source>
</evidence>
<organism evidence="13 14">
    <name type="scientific">Streptomyces mirabilis</name>
    <dbReference type="NCBI Taxonomy" id="68239"/>
    <lineage>
        <taxon>Bacteria</taxon>
        <taxon>Bacillati</taxon>
        <taxon>Actinomycetota</taxon>
        <taxon>Actinomycetes</taxon>
        <taxon>Kitasatosporales</taxon>
        <taxon>Streptomycetaceae</taxon>
        <taxon>Streptomyces</taxon>
    </lineage>
</organism>
<keyword evidence="8" id="KW-0949">S-adenosyl-L-methionine</keyword>
<dbReference type="Gene3D" id="3.40.50.150">
    <property type="entry name" value="Vaccinia Virus protein VP39"/>
    <property type="match status" value="1"/>
</dbReference>
<keyword evidence="14" id="KW-1185">Reference proteome</keyword>
<dbReference type="InterPro" id="IPR029063">
    <property type="entry name" value="SAM-dependent_MTases_sf"/>
</dbReference>
<evidence type="ECO:0000313" key="13">
    <source>
        <dbReference type="EMBL" id="MDU8998739.1"/>
    </source>
</evidence>
<reference evidence="13 14" key="1">
    <citation type="submission" date="2023-02" db="EMBL/GenBank/DDBJ databases">
        <authorList>
            <person name="Maleckis M."/>
        </authorList>
    </citation>
    <scope>NUCLEOTIDE SEQUENCE [LARGE SCALE GENOMIC DNA]</scope>
    <source>
        <strain evidence="13 14">P8-A2</strain>
    </source>
</reference>
<dbReference type="Proteomes" id="UP001257627">
    <property type="component" value="Unassembled WGS sequence"/>
</dbReference>
<dbReference type="EC" id="2.1.1.77" evidence="3"/>
<evidence type="ECO:0000256" key="1">
    <source>
        <dbReference type="ARBA" id="ARBA00004496"/>
    </source>
</evidence>